<keyword evidence="2" id="KW-0472">Membrane</keyword>
<feature type="region of interest" description="Disordered" evidence="1">
    <location>
        <begin position="272"/>
        <end position="295"/>
    </location>
</feature>
<protein>
    <submittedName>
        <fullName evidence="3">Uncharacterized protein</fullName>
    </submittedName>
</protein>
<feature type="transmembrane region" description="Helical" evidence="2">
    <location>
        <begin position="12"/>
        <end position="32"/>
    </location>
</feature>
<evidence type="ECO:0000256" key="2">
    <source>
        <dbReference type="SAM" id="Phobius"/>
    </source>
</evidence>
<gene>
    <name evidence="3" type="ordered locus">Desku_0831</name>
</gene>
<keyword evidence="2" id="KW-1133">Transmembrane helix</keyword>
<sequence length="295" mass="28794">MADNGITVWQTFFMLLTVIPASKMLSSIFMKLIARVGTVDEEKWAAIGIGSLGGLAGMYALGKVSMQALGKRGIPLGTGGSAGIPGSSVSGGSPANDGAGSPGTPFDSLVQNVSSAGNTAAVAGGVLGSIGSAPVPGVAPAVAGITGAAAKMAAMPMAAAYGIGRTLYQGVRDRGSMTVGEALGGTAMQLTGAQSVPEATARLIGTVLGSPLGGWGARMGSNIMGAPVRWASDLVSGPSWTGRTAEGFSPGESAAGLLGLPEDMFDVRFGEFSGDAPGASPGASVEDIFGGPASG</sequence>
<keyword evidence="4" id="KW-1185">Reference proteome</keyword>
<keyword evidence="2" id="KW-0812">Transmembrane</keyword>
<dbReference type="AlphaFoldDB" id="A0AAU8P9D8"/>
<dbReference type="EMBL" id="CP002770">
    <property type="protein sequence ID" value="AEG14431.1"/>
    <property type="molecule type" value="Genomic_DNA"/>
</dbReference>
<evidence type="ECO:0000313" key="4">
    <source>
        <dbReference type="Proteomes" id="UP000009229"/>
    </source>
</evidence>
<dbReference type="Proteomes" id="UP000009229">
    <property type="component" value="Chromosome"/>
</dbReference>
<name>A0AAU8P9D8_DESK7</name>
<feature type="region of interest" description="Disordered" evidence="1">
    <location>
        <begin position="85"/>
        <end position="107"/>
    </location>
</feature>
<dbReference type="KEGG" id="dku:Desku_0831"/>
<organism evidence="3 4">
    <name type="scientific">Desulfofundulus kuznetsovii (strain DSM 6115 / VKM B-1805 / 17)</name>
    <name type="common">Desulfotomaculum kuznetsovii</name>
    <dbReference type="NCBI Taxonomy" id="760568"/>
    <lineage>
        <taxon>Bacteria</taxon>
        <taxon>Bacillati</taxon>
        <taxon>Bacillota</taxon>
        <taxon>Clostridia</taxon>
        <taxon>Eubacteriales</taxon>
        <taxon>Peptococcaceae</taxon>
        <taxon>Desulfofundulus</taxon>
    </lineage>
</organism>
<dbReference type="RefSeq" id="WP_013821946.1">
    <property type="nucleotide sequence ID" value="NC_015573.1"/>
</dbReference>
<accession>A0AAU8P9D8</accession>
<evidence type="ECO:0000256" key="1">
    <source>
        <dbReference type="SAM" id="MobiDB-lite"/>
    </source>
</evidence>
<reference evidence="4" key="1">
    <citation type="submission" date="2011-05" db="EMBL/GenBank/DDBJ databases">
        <title>Complete sequence of Desulfotomaculum kuznetsovii DSM 6115.</title>
        <authorList>
            <person name="Lucas S."/>
            <person name="Han J."/>
            <person name="Lapidus A."/>
            <person name="Cheng J.-F."/>
            <person name="Goodwin L."/>
            <person name="Pitluck S."/>
            <person name="Peters L."/>
            <person name="Mikhailova N."/>
            <person name="Lu M."/>
            <person name="Saunders E."/>
            <person name="Han C."/>
            <person name="Tapia R."/>
            <person name="Land M."/>
            <person name="Hauser L."/>
            <person name="Kyrpides N."/>
            <person name="Ivanova N."/>
            <person name="Pagani I."/>
            <person name="Nazina T."/>
            <person name="Ivanova A."/>
            <person name="Parshina S."/>
            <person name="Kuever J."/>
            <person name="Muyzer G."/>
            <person name="Plugge C."/>
            <person name="Stams A."/>
            <person name="Woyke T."/>
        </authorList>
    </citation>
    <scope>NUCLEOTIDE SEQUENCE [LARGE SCALE GENOMIC DNA]</scope>
    <source>
        <strain evidence="4">DSM 6115 / VKM B-1805 / 17</strain>
    </source>
</reference>
<evidence type="ECO:0000313" key="3">
    <source>
        <dbReference type="EMBL" id="AEG14431.1"/>
    </source>
</evidence>
<feature type="transmembrane region" description="Helical" evidence="2">
    <location>
        <begin position="44"/>
        <end position="62"/>
    </location>
</feature>
<proteinExistence type="predicted"/>